<proteinExistence type="predicted"/>
<reference evidence="5" key="1">
    <citation type="journal article" date="2024" name="IScience">
        <title>Strigolactones Initiate the Formation of Haustorium-like Structures in Castilleja.</title>
        <authorList>
            <person name="Buerger M."/>
            <person name="Peterson D."/>
            <person name="Chory J."/>
        </authorList>
    </citation>
    <scope>NUCLEOTIDE SEQUENCE [LARGE SCALE GENOMIC DNA]</scope>
</reference>
<dbReference type="PROSITE" id="PS50089">
    <property type="entry name" value="ZF_RING_2"/>
    <property type="match status" value="1"/>
</dbReference>
<dbReference type="InterPro" id="IPR001841">
    <property type="entry name" value="Znf_RING"/>
</dbReference>
<evidence type="ECO:0000313" key="5">
    <source>
        <dbReference type="Proteomes" id="UP001632038"/>
    </source>
</evidence>
<dbReference type="EMBL" id="JAVIJP010000001">
    <property type="protein sequence ID" value="KAL3656072.1"/>
    <property type="molecule type" value="Genomic_DNA"/>
</dbReference>
<dbReference type="CDD" id="cd16618">
    <property type="entry name" value="mRING-HC-C4C4_CNOT4"/>
    <property type="match status" value="1"/>
</dbReference>
<dbReference type="AlphaFoldDB" id="A0ABD3ENR4"/>
<dbReference type="SUPFAM" id="SSF57850">
    <property type="entry name" value="RING/U-box"/>
    <property type="match status" value="1"/>
</dbReference>
<keyword evidence="1" id="KW-0479">Metal-binding</keyword>
<feature type="compositionally biased region" description="Basic residues" evidence="2">
    <location>
        <begin position="81"/>
        <end position="92"/>
    </location>
</feature>
<dbReference type="PANTHER" id="PTHR12603:SF10">
    <property type="entry name" value="TRANSCRIPTION FACTOR C2H2 FAMILY"/>
    <property type="match status" value="1"/>
</dbReference>
<dbReference type="Proteomes" id="UP001632038">
    <property type="component" value="Unassembled WGS sequence"/>
</dbReference>
<evidence type="ECO:0000256" key="2">
    <source>
        <dbReference type="SAM" id="MobiDB-lite"/>
    </source>
</evidence>
<dbReference type="PANTHER" id="PTHR12603">
    <property type="entry name" value="CCR4-NOT TRANSCRIPTION COMPLEX RELATED"/>
    <property type="match status" value="1"/>
</dbReference>
<feature type="region of interest" description="Disordered" evidence="2">
    <location>
        <begin position="78"/>
        <end position="100"/>
    </location>
</feature>
<gene>
    <name evidence="4" type="ORF">CASFOL_000468</name>
</gene>
<protein>
    <recommendedName>
        <fullName evidence="3">RING-type domain-containing protein</fullName>
    </recommendedName>
</protein>
<accession>A0ABD3ENR4</accession>
<dbReference type="GO" id="GO:0008270">
    <property type="term" value="F:zinc ion binding"/>
    <property type="evidence" value="ECO:0007669"/>
    <property type="project" value="UniProtKB-KW"/>
</dbReference>
<evidence type="ECO:0000256" key="1">
    <source>
        <dbReference type="PROSITE-ProRule" id="PRU00175"/>
    </source>
</evidence>
<feature type="domain" description="RING-type" evidence="3">
    <location>
        <begin position="10"/>
        <end position="58"/>
    </location>
</feature>
<dbReference type="Pfam" id="PF14570">
    <property type="entry name" value="zf-RING_4"/>
    <property type="match status" value="1"/>
</dbReference>
<evidence type="ECO:0000259" key="3">
    <source>
        <dbReference type="PROSITE" id="PS50089"/>
    </source>
</evidence>
<name>A0ABD3ENR4_9LAMI</name>
<comment type="caution">
    <text evidence="4">The sequence shown here is derived from an EMBL/GenBank/DDBJ whole genome shotgun (WGS) entry which is preliminary data.</text>
</comment>
<evidence type="ECO:0000313" key="4">
    <source>
        <dbReference type="EMBL" id="KAL3656072.1"/>
    </source>
</evidence>
<dbReference type="InterPro" id="IPR039780">
    <property type="entry name" value="Mot2"/>
</dbReference>
<dbReference type="Gene3D" id="3.30.40.10">
    <property type="entry name" value="Zinc/RING finger domain, C3HC4 (zinc finger)"/>
    <property type="match status" value="1"/>
</dbReference>
<dbReference type="InterPro" id="IPR039515">
    <property type="entry name" value="NOT4_mRING-HC-C4C4"/>
</dbReference>
<dbReference type="InterPro" id="IPR013083">
    <property type="entry name" value="Znf_RING/FYVE/PHD"/>
</dbReference>
<keyword evidence="1" id="KW-0863">Zinc-finger</keyword>
<keyword evidence="1" id="KW-0862">Zinc</keyword>
<keyword evidence="5" id="KW-1185">Reference proteome</keyword>
<organism evidence="4 5">
    <name type="scientific">Castilleja foliolosa</name>
    <dbReference type="NCBI Taxonomy" id="1961234"/>
    <lineage>
        <taxon>Eukaryota</taxon>
        <taxon>Viridiplantae</taxon>
        <taxon>Streptophyta</taxon>
        <taxon>Embryophyta</taxon>
        <taxon>Tracheophyta</taxon>
        <taxon>Spermatophyta</taxon>
        <taxon>Magnoliopsida</taxon>
        <taxon>eudicotyledons</taxon>
        <taxon>Gunneridae</taxon>
        <taxon>Pentapetalae</taxon>
        <taxon>asterids</taxon>
        <taxon>lamiids</taxon>
        <taxon>Lamiales</taxon>
        <taxon>Orobanchaceae</taxon>
        <taxon>Pedicularideae</taxon>
        <taxon>Castillejinae</taxon>
        <taxon>Castilleja</taxon>
    </lineage>
</organism>
<sequence>MMSNEEEKRCPLCAEDMDWTDQQFMPCKCGYQICVWCWHHIIDMAEKDQTERRCPACRTIYEKEKIVAMQANCKRTMAKISSKKTKPPKPKPKANEVKKDLTNVRVMQRKMAYLIELYLV</sequence>